<keyword evidence="1" id="KW-0812">Transmembrane</keyword>
<dbReference type="EMBL" id="NOXS01000026">
    <property type="protein sequence ID" value="OYQ20807.1"/>
    <property type="molecule type" value="Genomic_DNA"/>
</dbReference>
<sequence>MSNEKRNLYKIKIYEVFRQRIFAEDLEINSRTYLTIIIQIGFIACWLLAEQIKGDYAVKDFRLFLSACQLVAASFSLMSIFAALREIRNNKRRYKDRYADILDDRYVPLVIGGSRFHQASHALSIVTQIIFVGIGSFFLYLSMH</sequence>
<evidence type="ECO:0000313" key="2">
    <source>
        <dbReference type="EMBL" id="OYQ20807.1"/>
    </source>
</evidence>
<evidence type="ECO:0000313" key="3">
    <source>
        <dbReference type="Proteomes" id="UP000216361"/>
    </source>
</evidence>
<dbReference type="RefSeq" id="WP_094407675.1">
    <property type="nucleotide sequence ID" value="NZ_BMJZ01000008.1"/>
</dbReference>
<keyword evidence="3" id="KW-1185">Reference proteome</keyword>
<protein>
    <submittedName>
        <fullName evidence="2">Uncharacterized protein</fullName>
    </submittedName>
</protein>
<reference evidence="2 3" key="1">
    <citation type="submission" date="2017-07" db="EMBL/GenBank/DDBJ databases">
        <title>Elstera cyanobacteriorum sp. nov., a novel bacterium isolated from cyanobacterial aggregates in a eutrophic lake.</title>
        <authorList>
            <person name="Cai H."/>
        </authorList>
    </citation>
    <scope>NUCLEOTIDE SEQUENCE [LARGE SCALE GENOMIC DNA]</scope>
    <source>
        <strain evidence="2 3">TH019</strain>
    </source>
</reference>
<accession>A0A255XUW3</accession>
<evidence type="ECO:0000256" key="1">
    <source>
        <dbReference type="SAM" id="Phobius"/>
    </source>
</evidence>
<dbReference type="Proteomes" id="UP000216361">
    <property type="component" value="Unassembled WGS sequence"/>
</dbReference>
<keyword evidence="1" id="KW-0472">Membrane</keyword>
<feature type="transmembrane region" description="Helical" evidence="1">
    <location>
        <begin position="32"/>
        <end position="49"/>
    </location>
</feature>
<feature type="transmembrane region" description="Helical" evidence="1">
    <location>
        <begin position="61"/>
        <end position="84"/>
    </location>
</feature>
<feature type="transmembrane region" description="Helical" evidence="1">
    <location>
        <begin position="122"/>
        <end position="141"/>
    </location>
</feature>
<keyword evidence="1" id="KW-1133">Transmembrane helix</keyword>
<dbReference type="AlphaFoldDB" id="A0A255XUW3"/>
<name>A0A255XUW3_9PROT</name>
<comment type="caution">
    <text evidence="2">The sequence shown here is derived from an EMBL/GenBank/DDBJ whole genome shotgun (WGS) entry which is preliminary data.</text>
</comment>
<proteinExistence type="predicted"/>
<gene>
    <name evidence="2" type="ORF">CHR90_03930</name>
</gene>
<organism evidence="2 3">
    <name type="scientific">Elstera cyanobacteriorum</name>
    <dbReference type="NCBI Taxonomy" id="2022747"/>
    <lineage>
        <taxon>Bacteria</taxon>
        <taxon>Pseudomonadati</taxon>
        <taxon>Pseudomonadota</taxon>
        <taxon>Alphaproteobacteria</taxon>
        <taxon>Rhodospirillales</taxon>
        <taxon>Rhodospirillaceae</taxon>
        <taxon>Elstera</taxon>
    </lineage>
</organism>